<dbReference type="OrthoDB" id="1652943at2"/>
<name>A0A368WA85_9BACL</name>
<dbReference type="Proteomes" id="UP000252415">
    <property type="component" value="Unassembled WGS sequence"/>
</dbReference>
<evidence type="ECO:0000313" key="2">
    <source>
        <dbReference type="Proteomes" id="UP000252415"/>
    </source>
</evidence>
<evidence type="ECO:0000313" key="1">
    <source>
        <dbReference type="EMBL" id="RCW52006.1"/>
    </source>
</evidence>
<proteinExistence type="predicted"/>
<dbReference type="RefSeq" id="WP_114378238.1">
    <property type="nucleotide sequence ID" value="NZ_QPJD01000001.1"/>
</dbReference>
<protein>
    <submittedName>
        <fullName evidence="1">Uncharacterized protein</fullName>
    </submittedName>
</protein>
<comment type="caution">
    <text evidence="1">The sequence shown here is derived from an EMBL/GenBank/DDBJ whole genome shotgun (WGS) entry which is preliminary data.</text>
</comment>
<dbReference type="InterPro" id="IPR046929">
    <property type="entry name" value="HTH_Tnp"/>
</dbReference>
<sequence>MSKKHFNEADREHLSRNKHVLRISDKAITYSDEFKQLFIDQYITGRSPREIFEANGFDVRVIGMKRVNSALTVGRKPIDVANRQVVIAIRQIITRYLKCLSFR</sequence>
<accession>A0A368WA85</accession>
<dbReference type="AlphaFoldDB" id="A0A368WA85"/>
<keyword evidence="2" id="KW-1185">Reference proteome</keyword>
<reference evidence="1 2" key="1">
    <citation type="submission" date="2018-07" db="EMBL/GenBank/DDBJ databases">
        <title>Genomic Encyclopedia of Type Strains, Phase III (KMG-III): the genomes of soil and plant-associated and newly described type strains.</title>
        <authorList>
            <person name="Whitman W."/>
        </authorList>
    </citation>
    <scope>NUCLEOTIDE SEQUENCE [LARGE SCALE GENOMIC DNA]</scope>
    <source>
        <strain evidence="1 2">CECT 7506</strain>
    </source>
</reference>
<gene>
    <name evidence="1" type="ORF">DFP97_101352</name>
</gene>
<dbReference type="EMBL" id="QPJD01000001">
    <property type="protein sequence ID" value="RCW52006.1"/>
    <property type="molecule type" value="Genomic_DNA"/>
</dbReference>
<dbReference type="Pfam" id="PF20310">
    <property type="entry name" value="HTH_Tnp_2"/>
    <property type="match status" value="1"/>
</dbReference>
<organism evidence="1 2">
    <name type="scientific">Paenibacillus prosopidis</name>
    <dbReference type="NCBI Taxonomy" id="630520"/>
    <lineage>
        <taxon>Bacteria</taxon>
        <taxon>Bacillati</taxon>
        <taxon>Bacillota</taxon>
        <taxon>Bacilli</taxon>
        <taxon>Bacillales</taxon>
        <taxon>Paenibacillaceae</taxon>
        <taxon>Paenibacillus</taxon>
    </lineage>
</organism>